<dbReference type="EMBL" id="VSRR010130372">
    <property type="protein sequence ID" value="MPD02204.1"/>
    <property type="molecule type" value="Genomic_DNA"/>
</dbReference>
<proteinExistence type="predicted"/>
<organism evidence="1 2">
    <name type="scientific">Portunus trituberculatus</name>
    <name type="common">Swimming crab</name>
    <name type="synonym">Neptunus trituberculatus</name>
    <dbReference type="NCBI Taxonomy" id="210409"/>
    <lineage>
        <taxon>Eukaryota</taxon>
        <taxon>Metazoa</taxon>
        <taxon>Ecdysozoa</taxon>
        <taxon>Arthropoda</taxon>
        <taxon>Crustacea</taxon>
        <taxon>Multicrustacea</taxon>
        <taxon>Malacostraca</taxon>
        <taxon>Eumalacostraca</taxon>
        <taxon>Eucarida</taxon>
        <taxon>Decapoda</taxon>
        <taxon>Pleocyemata</taxon>
        <taxon>Brachyura</taxon>
        <taxon>Eubrachyura</taxon>
        <taxon>Portunoidea</taxon>
        <taxon>Portunidae</taxon>
        <taxon>Portuninae</taxon>
        <taxon>Portunus</taxon>
    </lineage>
</organism>
<accession>A0A5B7K6L0</accession>
<comment type="caution">
    <text evidence="1">The sequence shown here is derived from an EMBL/GenBank/DDBJ whole genome shotgun (WGS) entry which is preliminary data.</text>
</comment>
<dbReference type="AlphaFoldDB" id="A0A5B7K6L0"/>
<evidence type="ECO:0000313" key="2">
    <source>
        <dbReference type="Proteomes" id="UP000324222"/>
    </source>
</evidence>
<protein>
    <submittedName>
        <fullName evidence="1">Uncharacterized protein</fullName>
    </submittedName>
</protein>
<sequence length="56" mass="6598">MCNFSNFPLFLHQNINATKTRYLSKELKYVKNELFWCIPAFSTPKLRNAGKTLLFV</sequence>
<evidence type="ECO:0000313" key="1">
    <source>
        <dbReference type="EMBL" id="MPD02204.1"/>
    </source>
</evidence>
<dbReference type="Proteomes" id="UP000324222">
    <property type="component" value="Unassembled WGS sequence"/>
</dbReference>
<name>A0A5B7K6L0_PORTR</name>
<reference evidence="1 2" key="1">
    <citation type="submission" date="2019-05" db="EMBL/GenBank/DDBJ databases">
        <title>Another draft genome of Portunus trituberculatus and its Hox gene families provides insights of decapod evolution.</title>
        <authorList>
            <person name="Jeong J.-H."/>
            <person name="Song I."/>
            <person name="Kim S."/>
            <person name="Choi T."/>
            <person name="Kim D."/>
            <person name="Ryu S."/>
            <person name="Kim W."/>
        </authorList>
    </citation>
    <scope>NUCLEOTIDE SEQUENCE [LARGE SCALE GENOMIC DNA]</scope>
    <source>
        <tissue evidence="1">Muscle</tissue>
    </source>
</reference>
<keyword evidence="2" id="KW-1185">Reference proteome</keyword>
<gene>
    <name evidence="1" type="ORF">E2C01_097770</name>
</gene>